<dbReference type="EMBL" id="CAJNAU010000021">
    <property type="protein sequence ID" value="CAE6750148.1"/>
    <property type="molecule type" value="Genomic_DNA"/>
</dbReference>
<gene>
    <name evidence="1" type="ORF">R69658_02676</name>
</gene>
<comment type="caution">
    <text evidence="1">The sequence shown here is derived from an EMBL/GenBank/DDBJ whole genome shotgun (WGS) entry which is preliminary data.</text>
</comment>
<accession>A0ABM8RFF1</accession>
<sequence length="160" mass="18088">MLGLMALRLRRVQRGQPRRYALRGRDFDPYGQAVDEEADHPAGALQLRGTSRDRTSECNVAAIAAPREHECPGSLHQRIDGDAMALRRFAYPRDECLAQLLRERQRRAVFARCVGGQRLMLQQGGRFGMAGELRQPPVAWRRLGGQPFHVAAVRQDFGLR</sequence>
<organism evidence="1 2">
    <name type="scientific">Paraburkholderia aspalathi</name>
    <dbReference type="NCBI Taxonomy" id="1324617"/>
    <lineage>
        <taxon>Bacteria</taxon>
        <taxon>Pseudomonadati</taxon>
        <taxon>Pseudomonadota</taxon>
        <taxon>Betaproteobacteria</taxon>
        <taxon>Burkholderiales</taxon>
        <taxon>Burkholderiaceae</taxon>
        <taxon>Paraburkholderia</taxon>
    </lineage>
</organism>
<reference evidence="1 2" key="1">
    <citation type="submission" date="2021-02" db="EMBL/GenBank/DDBJ databases">
        <authorList>
            <person name="Vanwijnsberghe S."/>
        </authorList>
    </citation>
    <scope>NUCLEOTIDE SEQUENCE [LARGE SCALE GENOMIC DNA]</scope>
    <source>
        <strain evidence="1 2">R-69658</strain>
    </source>
</reference>
<dbReference type="Proteomes" id="UP000674425">
    <property type="component" value="Unassembled WGS sequence"/>
</dbReference>
<proteinExistence type="predicted"/>
<evidence type="ECO:0000313" key="1">
    <source>
        <dbReference type="EMBL" id="CAE6750148.1"/>
    </source>
</evidence>
<name>A0ABM8RFF1_9BURK</name>
<protein>
    <submittedName>
        <fullName evidence="1">Uncharacterized protein</fullName>
    </submittedName>
</protein>
<keyword evidence="2" id="KW-1185">Reference proteome</keyword>
<evidence type="ECO:0000313" key="2">
    <source>
        <dbReference type="Proteomes" id="UP000674425"/>
    </source>
</evidence>